<evidence type="ECO:0000259" key="8">
    <source>
        <dbReference type="SMART" id="SM01035"/>
    </source>
</evidence>
<organism evidence="9 10">
    <name type="scientific">Porphyridium purpureum</name>
    <name type="common">Red alga</name>
    <name type="synonym">Porphyridium cruentum</name>
    <dbReference type="NCBI Taxonomy" id="35688"/>
    <lineage>
        <taxon>Eukaryota</taxon>
        <taxon>Rhodophyta</taxon>
        <taxon>Bangiophyceae</taxon>
        <taxon>Porphyridiales</taxon>
        <taxon>Porphyridiaceae</taxon>
        <taxon>Porphyridium</taxon>
    </lineage>
</organism>
<dbReference type="AlphaFoldDB" id="A0A5J4YQI0"/>
<dbReference type="SMART" id="SM00320">
    <property type="entry name" value="WD40"/>
    <property type="match status" value="6"/>
</dbReference>
<dbReference type="PANTHER" id="PTHR17605">
    <property type="entry name" value="RIBOSOME BIOGENESIS PROTEIN BOP1 BLOCK OF PROLIFERATION 1 PROTEIN"/>
    <property type="match status" value="1"/>
</dbReference>
<dbReference type="GO" id="GO:0000463">
    <property type="term" value="P:maturation of LSU-rRNA from tricistronic rRNA transcript (SSU-rRNA, 5.8S rRNA, LSU-rRNA)"/>
    <property type="evidence" value="ECO:0007669"/>
    <property type="project" value="TreeGrafter"/>
</dbReference>
<keyword evidence="5" id="KW-0677">Repeat</keyword>
<dbReference type="PANTHER" id="PTHR17605:SF0">
    <property type="entry name" value="RIBOSOME BIOGENESIS PROTEIN BOP1"/>
    <property type="match status" value="1"/>
</dbReference>
<proteinExistence type="predicted"/>
<dbReference type="Pfam" id="PF00400">
    <property type="entry name" value="WD40"/>
    <property type="match status" value="2"/>
</dbReference>
<evidence type="ECO:0000256" key="5">
    <source>
        <dbReference type="ARBA" id="ARBA00022737"/>
    </source>
</evidence>
<feature type="region of interest" description="Disordered" evidence="7">
    <location>
        <begin position="1"/>
        <end position="64"/>
    </location>
</feature>
<keyword evidence="4" id="KW-0853">WD repeat</keyword>
<dbReference type="InterPro" id="IPR015943">
    <property type="entry name" value="WD40/YVTN_repeat-like_dom_sf"/>
</dbReference>
<feature type="compositionally biased region" description="Basic and acidic residues" evidence="7">
    <location>
        <begin position="518"/>
        <end position="531"/>
    </location>
</feature>
<dbReference type="InterPro" id="IPR036322">
    <property type="entry name" value="WD40_repeat_dom_sf"/>
</dbReference>
<evidence type="ECO:0000256" key="7">
    <source>
        <dbReference type="SAM" id="MobiDB-lite"/>
    </source>
</evidence>
<keyword evidence="6" id="KW-0539">Nucleus</keyword>
<gene>
    <name evidence="9" type="ORF">FVE85_9324</name>
</gene>
<evidence type="ECO:0000256" key="3">
    <source>
        <dbReference type="ARBA" id="ARBA00022552"/>
    </source>
</evidence>
<reference evidence="10" key="1">
    <citation type="journal article" date="2019" name="Nat. Commun.">
        <title>Expansion of phycobilisome linker gene families in mesophilic red algae.</title>
        <authorList>
            <person name="Lee J."/>
            <person name="Kim D."/>
            <person name="Bhattacharya D."/>
            <person name="Yoon H.S."/>
        </authorList>
    </citation>
    <scope>NUCLEOTIDE SEQUENCE [LARGE SCALE GENOMIC DNA]</scope>
    <source>
        <strain evidence="10">CCMP 1328</strain>
    </source>
</reference>
<keyword evidence="2" id="KW-0690">Ribosome biogenesis</keyword>
<keyword evidence="3" id="KW-0698">rRNA processing</keyword>
<feature type="region of interest" description="Disordered" evidence="7">
    <location>
        <begin position="403"/>
        <end position="424"/>
    </location>
</feature>
<feature type="domain" description="BOP1 N-terminal" evidence="8">
    <location>
        <begin position="79"/>
        <end position="343"/>
    </location>
</feature>
<dbReference type="InterPro" id="IPR028598">
    <property type="entry name" value="BOP1/Erb1"/>
</dbReference>
<protein>
    <submittedName>
        <fullName evidence="9">Ribosome biogenesis protein ERB1</fullName>
    </submittedName>
</protein>
<feature type="compositionally biased region" description="Low complexity" evidence="7">
    <location>
        <begin position="41"/>
        <end position="51"/>
    </location>
</feature>
<sequence>MRGGMDDRPGAGGSRAAMPGRQGKKLARAVRSSVRGGALGSAPPAQQSAAPHADHDESASSSEDELYANKVGNIPMRWYETYDHIGYNAEGRKVMRAPRSDAQRLADLVDPESWRKVYDEKNDTYVMLTDAELNMIARLRENKVLGVNEEEVVAWSGPVMQTPAYPLPTEPKRRFQPSKHEAKEVVRLVRAIRNGWKSQKRDENDLVHGGAAKMYDLWVKEQTRALEEISKAERTRQLMHASAPKLAPPTHQESYNPPEEYLPTPEEAREWMDAHPHDRETNFLPTKYGAFRHVPLYENGVKERFERCLDLYLATRTVTQKLRIDPESLIPRIQKPSELRPFPTGLSGTCQLRIPGKLRAISLHCSGRWLLAASTQGAIAAIEIPSGRVANVWHFDKLQRDAERVDDGEEDQANASSPRELEPPSAFLDAGVLGKDAKQLVPELPVHSVRWCPRADALVFAAGYRKVLYVVDASRALGASESVASTSALLMEHSKQVTSMERQKNECVWAEVYEADASRENGTRSDVEKNSAQKSKHPRSKASPVAGKAGDAKAEQSEASEEEVVGNGVKDEPKVSRQVCALVIGHSHDVKSVDWHKRGDYVVCATRDTGGGSILMHRISRRQSQRPCPRAISSKAQIVLFHPSRPYLFVASQQHVRVFHLVEQKVVKKLSPGVKWISSLDVHPSGDHLLVGAYDARVCWMDLDLGDKPYRVLKSHKKAVRAVGFHPSLPLFADVSDDLTAHVFHGSVFDDLSKNALIVPVKILKGVHKERQSIGIVGLAWHPRFPWLITAGVDNAVHIMTDLV</sequence>
<evidence type="ECO:0000256" key="1">
    <source>
        <dbReference type="ARBA" id="ARBA00004604"/>
    </source>
</evidence>
<dbReference type="Proteomes" id="UP000324585">
    <property type="component" value="Unassembled WGS sequence"/>
</dbReference>
<dbReference type="SUPFAM" id="SSF50978">
    <property type="entry name" value="WD40 repeat-like"/>
    <property type="match status" value="1"/>
</dbReference>
<feature type="region of interest" description="Disordered" evidence="7">
    <location>
        <begin position="518"/>
        <end position="568"/>
    </location>
</feature>
<comment type="caution">
    <text evidence="9">The sequence shown here is derived from an EMBL/GenBank/DDBJ whole genome shotgun (WGS) entry which is preliminary data.</text>
</comment>
<keyword evidence="10" id="KW-1185">Reference proteome</keyword>
<evidence type="ECO:0000256" key="6">
    <source>
        <dbReference type="ARBA" id="ARBA00023242"/>
    </source>
</evidence>
<dbReference type="EMBL" id="VRMN01000008">
    <property type="protein sequence ID" value="KAA8493052.1"/>
    <property type="molecule type" value="Genomic_DNA"/>
</dbReference>
<dbReference type="InterPro" id="IPR012953">
    <property type="entry name" value="BOP1_N_dom"/>
</dbReference>
<accession>A0A5J4YQI0</accession>
<comment type="subcellular location">
    <subcellularLocation>
        <location evidence="1">Nucleus</location>
        <location evidence="1">Nucleolus</location>
    </subcellularLocation>
</comment>
<dbReference type="GO" id="GO:0030687">
    <property type="term" value="C:preribosome, large subunit precursor"/>
    <property type="evidence" value="ECO:0007669"/>
    <property type="project" value="TreeGrafter"/>
</dbReference>
<dbReference type="GO" id="GO:0043021">
    <property type="term" value="F:ribonucleoprotein complex binding"/>
    <property type="evidence" value="ECO:0007669"/>
    <property type="project" value="TreeGrafter"/>
</dbReference>
<name>A0A5J4YQI0_PORPP</name>
<evidence type="ECO:0000256" key="2">
    <source>
        <dbReference type="ARBA" id="ARBA00022517"/>
    </source>
</evidence>
<dbReference type="OrthoDB" id="5571054at2759"/>
<dbReference type="SMART" id="SM01035">
    <property type="entry name" value="BOP1NT"/>
    <property type="match status" value="1"/>
</dbReference>
<dbReference type="Gene3D" id="2.130.10.10">
    <property type="entry name" value="YVTN repeat-like/Quinoprotein amine dehydrogenase"/>
    <property type="match status" value="2"/>
</dbReference>
<dbReference type="Pfam" id="PF08145">
    <property type="entry name" value="BOP1NT"/>
    <property type="match status" value="1"/>
</dbReference>
<evidence type="ECO:0000313" key="10">
    <source>
        <dbReference type="Proteomes" id="UP000324585"/>
    </source>
</evidence>
<dbReference type="OMA" id="MRPAKGE"/>
<dbReference type="GO" id="GO:0070545">
    <property type="term" value="C:PeBoW complex"/>
    <property type="evidence" value="ECO:0007669"/>
    <property type="project" value="TreeGrafter"/>
</dbReference>
<dbReference type="InterPro" id="IPR001680">
    <property type="entry name" value="WD40_rpt"/>
</dbReference>
<evidence type="ECO:0000256" key="4">
    <source>
        <dbReference type="ARBA" id="ARBA00022574"/>
    </source>
</evidence>
<evidence type="ECO:0000313" key="9">
    <source>
        <dbReference type="EMBL" id="KAA8493052.1"/>
    </source>
</evidence>